<dbReference type="InterPro" id="IPR006558">
    <property type="entry name" value="LamG-like"/>
</dbReference>
<feature type="chain" id="PRO_5043689523" evidence="3">
    <location>
        <begin position="24"/>
        <end position="711"/>
    </location>
</feature>
<feature type="non-terminal residue" evidence="5">
    <location>
        <position position="711"/>
    </location>
</feature>
<evidence type="ECO:0000256" key="1">
    <source>
        <dbReference type="ARBA" id="ARBA00022729"/>
    </source>
</evidence>
<dbReference type="Proteomes" id="UP001431776">
    <property type="component" value="Unassembled WGS sequence"/>
</dbReference>
<organism evidence="5 6">
    <name type="scientific">Anaerobaca lacustris</name>
    <dbReference type="NCBI Taxonomy" id="3044600"/>
    <lineage>
        <taxon>Bacteria</taxon>
        <taxon>Pseudomonadati</taxon>
        <taxon>Planctomycetota</taxon>
        <taxon>Phycisphaerae</taxon>
        <taxon>Sedimentisphaerales</taxon>
        <taxon>Anaerobacaceae</taxon>
        <taxon>Anaerobaca</taxon>
    </lineage>
</organism>
<dbReference type="SMART" id="SM00560">
    <property type="entry name" value="LamGL"/>
    <property type="match status" value="1"/>
</dbReference>
<dbReference type="PROSITE" id="PS50022">
    <property type="entry name" value="FA58C_3"/>
    <property type="match status" value="1"/>
</dbReference>
<keyword evidence="6" id="KW-1185">Reference proteome</keyword>
<dbReference type="InterPro" id="IPR013783">
    <property type="entry name" value="Ig-like_fold"/>
</dbReference>
<evidence type="ECO:0000259" key="4">
    <source>
        <dbReference type="PROSITE" id="PS50022"/>
    </source>
</evidence>
<dbReference type="RefSeq" id="WP_349243645.1">
    <property type="nucleotide sequence ID" value="NZ_JASCXX010000004.1"/>
</dbReference>
<evidence type="ECO:0000313" key="6">
    <source>
        <dbReference type="Proteomes" id="UP001431776"/>
    </source>
</evidence>
<dbReference type="Gene3D" id="2.60.120.200">
    <property type="match status" value="1"/>
</dbReference>
<comment type="caution">
    <text evidence="5">The sequence shown here is derived from an EMBL/GenBank/DDBJ whole genome shotgun (WGS) entry which is preliminary data.</text>
</comment>
<evidence type="ECO:0000256" key="3">
    <source>
        <dbReference type="SAM" id="SignalP"/>
    </source>
</evidence>
<sequence>MFKRSSLVFLSFLILAPAWSTLAALDPSLVAWWAFDEGSGTVAADGSGNGNDGVVEGGAVWVPGVLDMALQFNGSNSFVRAPYIPFNDRSFTQAMWINPSLSANEQVVFAQVQAGATDTSLHYRIWGDGRVRMGFYNNDLDTPAGTVVAGNWYHVAFWYDFENQNRRIYIDGVLTAEAGASPYKGTVGDTRIGQWSNSQWFDGMIDDVQVYDRPLTDGEVVRIMSGLQDMALAQNPRPTDQAIDVPRDVVLAWDAGEFAATHDVYFGTSFDDVNDAGRANPMGVLLSQGQAATSYDPAGLLDFGTTYFWRVDEVNAAPDNTIFKGEVWSFTSEPFAYPVTDIIATTNGQSSAGAGPENTVDGSGLNAADQHSVEAAHMWLTTPGDEPLYIQYEFDRVYKLHEMLVWNYNVQFETILGFGLKDVTVEYSADGEDWTILGDVEFAKATARADYVANTVVDFSGVPARFVRLNVNSGHGMMGQFGLSEVRFLYIPAQAREPQPGDGAAGVDVASALSWRAGRDAASHDVYLGADADELALVGTVAGVTFTPGNLEFGSTYYWRIDAVNPDDANPVWGSPLWSFSTQEYALVEGFETYTDDIDAGEAIFDTWIDGWVNNTGSTVGYLETPFAEKTIVHGGTQSMPLQYDNATAPFYSETERTFASVQNWTGNGADTLVLYVRGNAPDFKETADGSIIMSAIGTDIWGTADQFRFA</sequence>
<dbReference type="Gene3D" id="2.60.40.10">
    <property type="entry name" value="Immunoglobulins"/>
    <property type="match status" value="2"/>
</dbReference>
<dbReference type="AlphaFoldDB" id="A0AAW6TUD2"/>
<protein>
    <submittedName>
        <fullName evidence="5">Discoidin domain-containing protein</fullName>
    </submittedName>
</protein>
<reference evidence="5" key="1">
    <citation type="submission" date="2023-05" db="EMBL/GenBank/DDBJ databases">
        <title>Anaerotaeda fermentans gen. nov., sp. nov., a novel anaerobic planctomycete of the new family within the order Sedimentisphaerales isolated from Taman Peninsula, Russia.</title>
        <authorList>
            <person name="Khomyakova M.A."/>
            <person name="Merkel A.Y."/>
            <person name="Slobodkin A.I."/>
        </authorList>
    </citation>
    <scope>NUCLEOTIDE SEQUENCE</scope>
    <source>
        <strain evidence="5">M17dextr</strain>
    </source>
</reference>
<dbReference type="SUPFAM" id="SSF49899">
    <property type="entry name" value="Concanavalin A-like lectins/glucanases"/>
    <property type="match status" value="1"/>
</dbReference>
<dbReference type="Gene3D" id="2.60.120.260">
    <property type="entry name" value="Galactose-binding domain-like"/>
    <property type="match status" value="1"/>
</dbReference>
<evidence type="ECO:0000256" key="2">
    <source>
        <dbReference type="ARBA" id="ARBA00023157"/>
    </source>
</evidence>
<dbReference type="InterPro" id="IPR008979">
    <property type="entry name" value="Galactose-bd-like_sf"/>
</dbReference>
<evidence type="ECO:0000313" key="5">
    <source>
        <dbReference type="EMBL" id="MDI6448235.1"/>
    </source>
</evidence>
<dbReference type="InterPro" id="IPR013320">
    <property type="entry name" value="ConA-like_dom_sf"/>
</dbReference>
<feature type="signal peptide" evidence="3">
    <location>
        <begin position="1"/>
        <end position="23"/>
    </location>
</feature>
<proteinExistence type="predicted"/>
<feature type="domain" description="F5/8 type C" evidence="4">
    <location>
        <begin position="331"/>
        <end position="469"/>
    </location>
</feature>
<keyword evidence="2" id="KW-1015">Disulfide bond</keyword>
<gene>
    <name evidence="5" type="ORF">QJ522_04200</name>
</gene>
<dbReference type="EMBL" id="JASCXX010000004">
    <property type="protein sequence ID" value="MDI6448235.1"/>
    <property type="molecule type" value="Genomic_DNA"/>
</dbReference>
<dbReference type="InterPro" id="IPR000421">
    <property type="entry name" value="FA58C"/>
</dbReference>
<name>A0AAW6TUD2_9BACT</name>
<accession>A0AAW6TUD2</accession>
<keyword evidence="1 3" id="KW-0732">Signal</keyword>
<dbReference type="SUPFAM" id="SSF49785">
    <property type="entry name" value="Galactose-binding domain-like"/>
    <property type="match status" value="1"/>
</dbReference>
<dbReference type="Pfam" id="PF00754">
    <property type="entry name" value="F5_F8_type_C"/>
    <property type="match status" value="1"/>
</dbReference>
<dbReference type="Pfam" id="PF13385">
    <property type="entry name" value="Laminin_G_3"/>
    <property type="match status" value="1"/>
</dbReference>